<evidence type="ECO:0000313" key="1">
    <source>
        <dbReference type="EMBL" id="KAF7209953.1"/>
    </source>
</evidence>
<comment type="caution">
    <text evidence="1">The sequence shown here is derived from an EMBL/GenBank/DDBJ whole genome shotgun (WGS) entry which is preliminary data.</text>
</comment>
<dbReference type="InterPro" id="IPR050135">
    <property type="entry name" value="dGTPase-like"/>
</dbReference>
<dbReference type="EMBL" id="JAAVVJ010000013">
    <property type="protein sequence ID" value="KAF7209953.1"/>
    <property type="molecule type" value="Genomic_DNA"/>
</dbReference>
<evidence type="ECO:0000313" key="2">
    <source>
        <dbReference type="Proteomes" id="UP000822369"/>
    </source>
</evidence>
<dbReference type="Proteomes" id="UP000822369">
    <property type="component" value="Chromosome 13"/>
</dbReference>
<sequence length="106" mass="12551">MRWARFWSLSNLDDLSAQNLKEETKKREWLASDLAKVVVFDYGKEDKDPIENVRFYSKSHPNKPIQIIKKKVSKLLPETFKEQQIRVYCKRTDETTLEAAKSAFKE</sequence>
<proteinExistence type="predicted"/>
<reference evidence="1" key="1">
    <citation type="submission" date="2020-03" db="EMBL/GenBank/DDBJ databases">
        <title>Intra-Species Differences in Population Size shape Life History and Genome Evolution.</title>
        <authorList>
            <person name="Willemsen D."/>
            <person name="Cui R."/>
            <person name="Valenzano D.R."/>
        </authorList>
    </citation>
    <scope>NUCLEOTIDE SEQUENCE</scope>
    <source>
        <strain evidence="1">GRZ</strain>
        <tissue evidence="1">Whole</tissue>
    </source>
</reference>
<dbReference type="KEGG" id="nfu:107391020"/>
<dbReference type="PANTHER" id="PTHR11373">
    <property type="entry name" value="DEOXYNUCLEOSIDE TRIPHOSPHATE TRIPHOSPHOHYDROLASE"/>
    <property type="match status" value="1"/>
</dbReference>
<dbReference type="GO" id="GO:0006203">
    <property type="term" value="P:dGTP catabolic process"/>
    <property type="evidence" value="ECO:0007669"/>
    <property type="project" value="TreeGrafter"/>
</dbReference>
<protein>
    <submittedName>
        <fullName evidence="1">Deoxynucleoside triphosphate triphosphohydrolase SAMHD1-like</fullName>
    </submittedName>
</protein>
<dbReference type="AlphaFoldDB" id="A0A9D2XXW8"/>
<dbReference type="GO" id="GO:0008832">
    <property type="term" value="F:dGTPase activity"/>
    <property type="evidence" value="ECO:0007669"/>
    <property type="project" value="TreeGrafter"/>
</dbReference>
<name>A0A9D2XXW8_NOTFU</name>
<organism evidence="1 2">
    <name type="scientific">Nothobranchius furzeri</name>
    <name type="common">Turquoise killifish</name>
    <dbReference type="NCBI Taxonomy" id="105023"/>
    <lineage>
        <taxon>Eukaryota</taxon>
        <taxon>Metazoa</taxon>
        <taxon>Chordata</taxon>
        <taxon>Craniata</taxon>
        <taxon>Vertebrata</taxon>
        <taxon>Euteleostomi</taxon>
        <taxon>Actinopterygii</taxon>
        <taxon>Neopterygii</taxon>
        <taxon>Teleostei</taxon>
        <taxon>Neoteleostei</taxon>
        <taxon>Acanthomorphata</taxon>
        <taxon>Ovalentaria</taxon>
        <taxon>Atherinomorphae</taxon>
        <taxon>Cyprinodontiformes</taxon>
        <taxon>Nothobranchiidae</taxon>
        <taxon>Nothobranchius</taxon>
    </lineage>
</organism>
<dbReference type="PANTHER" id="PTHR11373:SF4">
    <property type="entry name" value="DEOXYNUCLEOSIDE TRIPHOSPHATE TRIPHOSPHOHYDROLASE SAMHD1"/>
    <property type="match status" value="1"/>
</dbReference>
<accession>A0A9D2XXW8</accession>
<dbReference type="GO" id="GO:0005634">
    <property type="term" value="C:nucleus"/>
    <property type="evidence" value="ECO:0007669"/>
    <property type="project" value="TreeGrafter"/>
</dbReference>
<dbReference type="SUPFAM" id="SSF109604">
    <property type="entry name" value="HD-domain/PDEase-like"/>
    <property type="match status" value="1"/>
</dbReference>
<dbReference type="Gene3D" id="3.30.70.2760">
    <property type="match status" value="1"/>
</dbReference>
<gene>
    <name evidence="1" type="ORF">G4P62_014501</name>
</gene>